<accession>A0ABP9YWG9</accession>
<dbReference type="PROSITE" id="PS50211">
    <property type="entry name" value="DENN"/>
    <property type="match status" value="1"/>
</dbReference>
<protein>
    <recommendedName>
        <fullName evidence="2">UDENN domain-containing protein</fullName>
    </recommendedName>
</protein>
<evidence type="ECO:0000313" key="4">
    <source>
        <dbReference type="Proteomes" id="UP001473302"/>
    </source>
</evidence>
<dbReference type="InterPro" id="IPR012860">
    <property type="entry name" value="Afi1_N"/>
</dbReference>
<evidence type="ECO:0000259" key="2">
    <source>
        <dbReference type="PROSITE" id="PS50211"/>
    </source>
</evidence>
<gene>
    <name evidence="3" type="ORF">MFLAVUS_004631</name>
</gene>
<reference evidence="3 4" key="1">
    <citation type="submission" date="2024-04" db="EMBL/GenBank/DDBJ databases">
        <title>genome sequences of Mucor flavus KT1a and Helicostylum pulchrum KT1b strains isolated from the surface of a dry-aged beef.</title>
        <authorList>
            <person name="Toyotome T."/>
            <person name="Hosono M."/>
            <person name="Torimaru M."/>
            <person name="Fukuda K."/>
            <person name="Mikami N."/>
        </authorList>
    </citation>
    <scope>NUCLEOTIDE SEQUENCE [LARGE SCALE GENOMIC DNA]</scope>
    <source>
        <strain evidence="3 4">KT1a</strain>
    </source>
</reference>
<name>A0ABP9YWG9_9FUNG</name>
<feature type="compositionally biased region" description="Low complexity" evidence="1">
    <location>
        <begin position="428"/>
        <end position="437"/>
    </location>
</feature>
<dbReference type="Proteomes" id="UP001473302">
    <property type="component" value="Unassembled WGS sequence"/>
</dbReference>
<evidence type="ECO:0000313" key="3">
    <source>
        <dbReference type="EMBL" id="GAA5811200.1"/>
    </source>
</evidence>
<feature type="region of interest" description="Disordered" evidence="1">
    <location>
        <begin position="427"/>
        <end position="466"/>
    </location>
</feature>
<dbReference type="InterPro" id="IPR037516">
    <property type="entry name" value="Tripartite_DENN"/>
</dbReference>
<dbReference type="InterPro" id="IPR052809">
    <property type="entry name" value="Actin_polarity_regulatory"/>
</dbReference>
<organism evidence="3 4">
    <name type="scientific">Mucor flavus</name>
    <dbReference type="NCBI Taxonomy" id="439312"/>
    <lineage>
        <taxon>Eukaryota</taxon>
        <taxon>Fungi</taxon>
        <taxon>Fungi incertae sedis</taxon>
        <taxon>Mucoromycota</taxon>
        <taxon>Mucoromycotina</taxon>
        <taxon>Mucoromycetes</taxon>
        <taxon>Mucorales</taxon>
        <taxon>Mucorineae</taxon>
        <taxon>Mucoraceae</taxon>
        <taxon>Mucor</taxon>
    </lineage>
</organism>
<dbReference type="Pfam" id="PF08616">
    <property type="entry name" value="SPA"/>
    <property type="match status" value="1"/>
</dbReference>
<feature type="domain" description="UDENN" evidence="2">
    <location>
        <begin position="8"/>
        <end position="519"/>
    </location>
</feature>
<comment type="caution">
    <text evidence="3">The sequence shown here is derived from an EMBL/GenBank/DDBJ whole genome shotgun (WGS) entry which is preliminary data.</text>
</comment>
<dbReference type="PANTHER" id="PTHR28245">
    <property type="entry name" value="ARF3-INTERACTING PROTEIN 1"/>
    <property type="match status" value="1"/>
</dbReference>
<feature type="compositionally biased region" description="Low complexity" evidence="1">
    <location>
        <begin position="444"/>
        <end position="459"/>
    </location>
</feature>
<proteinExistence type="predicted"/>
<keyword evidence="4" id="KW-1185">Reference proteome</keyword>
<evidence type="ECO:0000256" key="1">
    <source>
        <dbReference type="SAM" id="MobiDB-lite"/>
    </source>
</evidence>
<sequence>MTFDNHVQYILLAEFDIDKGASLKYQYPHETGTDEHILSELMLPDGAHLRAEDWTIFCLNQLTPDPDQDIVKQVQSEENPLLYVLNLVRTKHDATARRGARVKAMAICTRHQYLHIYKPVLLLAMEKYFENPCMEILESLYEAVNSMDLSRMPKFTWHERQILRASDNKTMFEEMFIDESSNQQQPIEEDINIMEDTEFSKLRRGTYIDLASGNVREKIPALTKDRHFFETKIEYEGIKLPIKIPLTVNNEEVGDFSVIKLINTFTPNMNSPGSLNPHHPHLDSNGPYTHPIMLLLNALLTQKRIVFLGYGHPSGEVANYVLAACALGSGCGTVLKGFTERAFPYTNLTSVDDLLKCPGFIAGVTNPTYEEHTSWWDVLCNIDTGKITVSKDIETTKSRKSSISPEDASTAAAAAFTNLSLGRSASMSSHQYKQQQQHQHHQHNQQSQHGHGQSTQQQQSEEKKDGDVEFMNEVLVSIQAHYGETSIRAKFQDYVFRFVRLAAIYEEHVYHTTKIGWNSPSTALGYGPVFADDASMKRELHANAQRIEGWRQTISYKSYQIDLGHWAQTSCIKNLDVYRQISKLKRLRQIPDQEVASIYEAFLNNIITHRQMIEFLSFLPQHQGGLSPLGSGLFHSNPKIRKQAVELFRRLERSPIGIKFVQDLSRFQRIAYERQAVTNTD</sequence>
<dbReference type="PANTHER" id="PTHR28245:SF1">
    <property type="entry name" value="ARF3-INTERACTING PROTEIN 1"/>
    <property type="match status" value="1"/>
</dbReference>
<dbReference type="EMBL" id="BAABUK010000009">
    <property type="protein sequence ID" value="GAA5811200.1"/>
    <property type="molecule type" value="Genomic_DNA"/>
</dbReference>
<dbReference type="Pfam" id="PF07792">
    <property type="entry name" value="Afi1"/>
    <property type="match status" value="1"/>
</dbReference>